<evidence type="ECO:0000256" key="2">
    <source>
        <dbReference type="SAM" id="Phobius"/>
    </source>
</evidence>
<proteinExistence type="predicted"/>
<name>A0A9P8WJY8_9HYPO</name>
<dbReference type="EMBL" id="JAGPYM010000001">
    <property type="protein sequence ID" value="KAH6899826.1"/>
    <property type="molecule type" value="Genomic_DNA"/>
</dbReference>
<gene>
    <name evidence="3" type="ORF">B0T10DRAFT_468882</name>
</gene>
<dbReference type="AlphaFoldDB" id="A0A9P8WJY8"/>
<protein>
    <submittedName>
        <fullName evidence="3">Uncharacterized protein</fullName>
    </submittedName>
</protein>
<dbReference type="Proteomes" id="UP000777438">
    <property type="component" value="Unassembled WGS sequence"/>
</dbReference>
<keyword evidence="2" id="KW-0472">Membrane</keyword>
<sequence>SEGGDKDDIIPSAGRGHRVIDNNSSAPSQASLRLSRRRRFFFLSFFSSSAQEMFWRINSTASWILFRGMLSAAAGGRGLPGEVKRTAPRQKCIVAVVGETVKLEFVGVLFFFFFLFPRSQRCPFTDGGAKLCVLWRLWLVRARPTSFAYLRVEKQKRRKN</sequence>
<keyword evidence="2" id="KW-1133">Transmembrane helix</keyword>
<feature type="non-terminal residue" evidence="3">
    <location>
        <position position="160"/>
    </location>
</feature>
<feature type="region of interest" description="Disordered" evidence="1">
    <location>
        <begin position="1"/>
        <end position="25"/>
    </location>
</feature>
<comment type="caution">
    <text evidence="3">The sequence shown here is derived from an EMBL/GenBank/DDBJ whole genome shotgun (WGS) entry which is preliminary data.</text>
</comment>
<reference evidence="3 4" key="1">
    <citation type="journal article" date="2021" name="Nat. Commun.">
        <title>Genetic determinants of endophytism in the Arabidopsis root mycobiome.</title>
        <authorList>
            <person name="Mesny F."/>
            <person name="Miyauchi S."/>
            <person name="Thiergart T."/>
            <person name="Pickel B."/>
            <person name="Atanasova L."/>
            <person name="Karlsson M."/>
            <person name="Huettel B."/>
            <person name="Barry K.W."/>
            <person name="Haridas S."/>
            <person name="Chen C."/>
            <person name="Bauer D."/>
            <person name="Andreopoulos W."/>
            <person name="Pangilinan J."/>
            <person name="LaButti K."/>
            <person name="Riley R."/>
            <person name="Lipzen A."/>
            <person name="Clum A."/>
            <person name="Drula E."/>
            <person name="Henrissat B."/>
            <person name="Kohler A."/>
            <person name="Grigoriev I.V."/>
            <person name="Martin F.M."/>
            <person name="Hacquard S."/>
        </authorList>
    </citation>
    <scope>NUCLEOTIDE SEQUENCE [LARGE SCALE GENOMIC DNA]</scope>
    <source>
        <strain evidence="3 4">MPI-CAGE-CH-0241</strain>
    </source>
</reference>
<keyword evidence="2" id="KW-0812">Transmembrane</keyword>
<feature type="transmembrane region" description="Helical" evidence="2">
    <location>
        <begin position="92"/>
        <end position="116"/>
    </location>
</feature>
<evidence type="ECO:0000313" key="4">
    <source>
        <dbReference type="Proteomes" id="UP000777438"/>
    </source>
</evidence>
<organism evidence="3 4">
    <name type="scientific">Thelonectria olida</name>
    <dbReference type="NCBI Taxonomy" id="1576542"/>
    <lineage>
        <taxon>Eukaryota</taxon>
        <taxon>Fungi</taxon>
        <taxon>Dikarya</taxon>
        <taxon>Ascomycota</taxon>
        <taxon>Pezizomycotina</taxon>
        <taxon>Sordariomycetes</taxon>
        <taxon>Hypocreomycetidae</taxon>
        <taxon>Hypocreales</taxon>
        <taxon>Nectriaceae</taxon>
        <taxon>Thelonectria</taxon>
    </lineage>
</organism>
<evidence type="ECO:0000256" key="1">
    <source>
        <dbReference type="SAM" id="MobiDB-lite"/>
    </source>
</evidence>
<evidence type="ECO:0000313" key="3">
    <source>
        <dbReference type="EMBL" id="KAH6899826.1"/>
    </source>
</evidence>
<accession>A0A9P8WJY8</accession>
<keyword evidence="4" id="KW-1185">Reference proteome</keyword>